<dbReference type="GO" id="GO:0001518">
    <property type="term" value="C:voltage-gated sodium channel complex"/>
    <property type="evidence" value="ECO:0007669"/>
    <property type="project" value="TreeGrafter"/>
</dbReference>
<dbReference type="InterPro" id="IPR018247">
    <property type="entry name" value="EF_Hand_1_Ca_BS"/>
</dbReference>
<feature type="transmembrane region" description="Helical" evidence="7">
    <location>
        <begin position="246"/>
        <end position="264"/>
    </location>
</feature>
<dbReference type="GO" id="GO:0005248">
    <property type="term" value="F:voltage-gated sodium channel activity"/>
    <property type="evidence" value="ECO:0007669"/>
    <property type="project" value="TreeGrafter"/>
</dbReference>
<feature type="transmembrane region" description="Helical" evidence="7">
    <location>
        <begin position="316"/>
        <end position="337"/>
    </location>
</feature>
<feature type="domain" description="EF-hand" evidence="8">
    <location>
        <begin position="434"/>
        <end position="469"/>
    </location>
</feature>
<reference evidence="9" key="1">
    <citation type="submission" date="2021-01" db="EMBL/GenBank/DDBJ databases">
        <authorList>
            <person name="Corre E."/>
            <person name="Pelletier E."/>
            <person name="Niang G."/>
            <person name="Scheremetjew M."/>
            <person name="Finn R."/>
            <person name="Kale V."/>
            <person name="Holt S."/>
            <person name="Cochrane G."/>
            <person name="Meng A."/>
            <person name="Brown T."/>
            <person name="Cohen L."/>
        </authorList>
    </citation>
    <scope>NUCLEOTIDE SEQUENCE</scope>
    <source>
        <strain evidence="9">RCC3387</strain>
    </source>
</reference>
<feature type="coiled-coil region" evidence="6">
    <location>
        <begin position="39"/>
        <end position="78"/>
    </location>
</feature>
<dbReference type="InterPro" id="IPR043203">
    <property type="entry name" value="VGCC_Ca_Na"/>
</dbReference>
<keyword evidence="5 7" id="KW-0472">Membrane</keyword>
<dbReference type="InterPro" id="IPR027359">
    <property type="entry name" value="Volt_channel_dom_sf"/>
</dbReference>
<keyword evidence="3" id="KW-0106">Calcium</keyword>
<evidence type="ECO:0000256" key="6">
    <source>
        <dbReference type="SAM" id="Coils"/>
    </source>
</evidence>
<keyword evidence="6" id="KW-0175">Coiled coil</keyword>
<gene>
    <name evidence="9" type="ORF">BRAN1462_LOCUS56644</name>
</gene>
<dbReference type="InterPro" id="IPR002048">
    <property type="entry name" value="EF_hand_dom"/>
</dbReference>
<dbReference type="GO" id="GO:0005509">
    <property type="term" value="F:calcium ion binding"/>
    <property type="evidence" value="ECO:0007669"/>
    <property type="project" value="InterPro"/>
</dbReference>
<dbReference type="InterPro" id="IPR005821">
    <property type="entry name" value="Ion_trans_dom"/>
</dbReference>
<keyword evidence="4 7" id="KW-1133">Transmembrane helix</keyword>
<protein>
    <recommendedName>
        <fullName evidence="8">EF-hand domain-containing protein</fullName>
    </recommendedName>
</protein>
<evidence type="ECO:0000256" key="2">
    <source>
        <dbReference type="ARBA" id="ARBA00022692"/>
    </source>
</evidence>
<evidence type="ECO:0000256" key="7">
    <source>
        <dbReference type="SAM" id="Phobius"/>
    </source>
</evidence>
<dbReference type="SUPFAM" id="SSF81324">
    <property type="entry name" value="Voltage-gated potassium channels"/>
    <property type="match status" value="1"/>
</dbReference>
<dbReference type="EMBL" id="HBGW01089289">
    <property type="protein sequence ID" value="CAD9638822.1"/>
    <property type="molecule type" value="Transcribed_RNA"/>
</dbReference>
<proteinExistence type="predicted"/>
<comment type="subcellular location">
    <subcellularLocation>
        <location evidence="1">Membrane</location>
        <topology evidence="1">Multi-pass membrane protein</topology>
    </subcellularLocation>
</comment>
<sequence>MVVLPKNISPGTWRKKFVNLITAGRDPPYRPDRENEDGVEEMSVEAAKARERIMECKRDQLRFRKEEDMDRVQELQARGQLRDDEARKLVARAKMHQSEDATGRVSVGGLGAAGANHQTTNVMLENILDAKGSRDLGRLAFCGPFAQAAWSLRERVKKEQTRRKSPAFVHPLPRLLRLVRSPYFEMTVGVFMLANALLIGLEASAREDEAKAYEIIEIGLTGFFVLEIALRLAVDGWTWLWDKGNFGDTMLIVFTGVLPMWVLGPSGFGSSDLVRTFAVCRVLRLVRLIRMVRLVPMFRTFWSLVQGVLDCGRTLLYTYLIIIMVLYIFSIFAVYVIGKNEAFEGDINAEKYFGDVPKAMFTLFQVITLDSWSEIARPLMKKSSIIAPFFVVVIVVVTIGLLNLIVAVVVDAAFDRAKQDEALLAAQKHGQMMKDIKELESLFHDIDKDGSHMLSKSEYDSALVDNEDVRNKFEVLAIEPSEYEDIWNLLDEGTGEVEVGSFSELLRALKGEAKAKDTFRILRKIHQMNIQLARLSQRMQRHRTIAAELRSEASVVRQSLGSLQHDMADFMVVMGRCVPDAGGEVGAVDIERFHETLHEEASKMF</sequence>
<dbReference type="Pfam" id="PF00520">
    <property type="entry name" value="Ion_trans"/>
    <property type="match status" value="1"/>
</dbReference>
<dbReference type="Gene3D" id="1.10.287.70">
    <property type="match status" value="1"/>
</dbReference>
<evidence type="ECO:0000256" key="3">
    <source>
        <dbReference type="ARBA" id="ARBA00022837"/>
    </source>
</evidence>
<dbReference type="Gene3D" id="1.10.238.10">
    <property type="entry name" value="EF-hand"/>
    <property type="match status" value="1"/>
</dbReference>
<organism evidence="9">
    <name type="scientific">Zooxanthella nutricula</name>
    <dbReference type="NCBI Taxonomy" id="1333877"/>
    <lineage>
        <taxon>Eukaryota</taxon>
        <taxon>Sar</taxon>
        <taxon>Alveolata</taxon>
        <taxon>Dinophyceae</taxon>
        <taxon>Peridiniales</taxon>
        <taxon>Peridiniales incertae sedis</taxon>
        <taxon>Zooxanthella</taxon>
    </lineage>
</organism>
<feature type="transmembrane region" description="Helical" evidence="7">
    <location>
        <begin position="183"/>
        <end position="203"/>
    </location>
</feature>
<evidence type="ECO:0000313" key="9">
    <source>
        <dbReference type="EMBL" id="CAD9638822.1"/>
    </source>
</evidence>
<dbReference type="SUPFAM" id="SSF47473">
    <property type="entry name" value="EF-hand"/>
    <property type="match status" value="1"/>
</dbReference>
<dbReference type="AlphaFoldDB" id="A0A6U8V256"/>
<evidence type="ECO:0000256" key="5">
    <source>
        <dbReference type="ARBA" id="ARBA00023136"/>
    </source>
</evidence>
<name>A0A6U8V256_9DINO</name>
<dbReference type="PANTHER" id="PTHR10037">
    <property type="entry name" value="VOLTAGE-GATED CATION CHANNEL CALCIUM AND SODIUM"/>
    <property type="match status" value="1"/>
</dbReference>
<keyword evidence="2 7" id="KW-0812">Transmembrane</keyword>
<accession>A0A6U8V256</accession>
<dbReference type="InterPro" id="IPR011992">
    <property type="entry name" value="EF-hand-dom_pair"/>
</dbReference>
<evidence type="ECO:0000259" key="8">
    <source>
        <dbReference type="PROSITE" id="PS50222"/>
    </source>
</evidence>
<dbReference type="Gene3D" id="1.20.120.350">
    <property type="entry name" value="Voltage-gated potassium channels. Chain C"/>
    <property type="match status" value="1"/>
</dbReference>
<dbReference type="PROSITE" id="PS00018">
    <property type="entry name" value="EF_HAND_1"/>
    <property type="match status" value="1"/>
</dbReference>
<evidence type="ECO:0000256" key="4">
    <source>
        <dbReference type="ARBA" id="ARBA00022989"/>
    </source>
</evidence>
<feature type="transmembrane region" description="Helical" evidence="7">
    <location>
        <begin position="215"/>
        <end position="234"/>
    </location>
</feature>
<feature type="transmembrane region" description="Helical" evidence="7">
    <location>
        <begin position="385"/>
        <end position="410"/>
    </location>
</feature>
<dbReference type="PROSITE" id="PS50222">
    <property type="entry name" value="EF_HAND_2"/>
    <property type="match status" value="1"/>
</dbReference>
<dbReference type="PANTHER" id="PTHR10037:SF62">
    <property type="entry name" value="SODIUM CHANNEL PROTEIN 60E"/>
    <property type="match status" value="1"/>
</dbReference>
<evidence type="ECO:0000256" key="1">
    <source>
        <dbReference type="ARBA" id="ARBA00004141"/>
    </source>
</evidence>